<feature type="repeat" description="TPR" evidence="1">
    <location>
        <begin position="429"/>
        <end position="462"/>
    </location>
</feature>
<evidence type="ECO:0000313" key="3">
    <source>
        <dbReference type="EMBL" id="EHO75076.1"/>
    </source>
</evidence>
<dbReference type="AlphaFoldDB" id="H1PZN1"/>
<evidence type="ECO:0000256" key="1">
    <source>
        <dbReference type="PROSITE-ProRule" id="PRU00339"/>
    </source>
</evidence>
<keyword evidence="4" id="KW-1185">Reference proteome</keyword>
<feature type="chain" id="PRO_5003552515" description="Tetratricopeptide repeat protein" evidence="2">
    <location>
        <begin position="23"/>
        <end position="471"/>
    </location>
</feature>
<dbReference type="Gene3D" id="1.25.40.10">
    <property type="entry name" value="Tetratricopeptide repeat domain"/>
    <property type="match status" value="2"/>
</dbReference>
<comment type="caution">
    <text evidence="3">The sequence shown here is derived from an EMBL/GenBank/DDBJ whole genome shotgun (WGS) entry which is preliminary data.</text>
</comment>
<dbReference type="InterPro" id="IPR011990">
    <property type="entry name" value="TPR-like_helical_dom_sf"/>
</dbReference>
<dbReference type="eggNOG" id="COG0457">
    <property type="taxonomic scope" value="Bacteria"/>
</dbReference>
<accession>H1PZN1</accession>
<proteinExistence type="predicted"/>
<keyword evidence="1" id="KW-0802">TPR repeat</keyword>
<name>H1PZN1_9BACT</name>
<evidence type="ECO:0008006" key="5">
    <source>
        <dbReference type="Google" id="ProtNLM"/>
    </source>
</evidence>
<dbReference type="Pfam" id="PF14559">
    <property type="entry name" value="TPR_19"/>
    <property type="match status" value="1"/>
</dbReference>
<dbReference type="Proteomes" id="UP000016023">
    <property type="component" value="Unassembled WGS sequence"/>
</dbReference>
<feature type="signal peptide" evidence="2">
    <location>
        <begin position="1"/>
        <end position="22"/>
    </location>
</feature>
<feature type="repeat" description="TPR" evidence="1">
    <location>
        <begin position="269"/>
        <end position="302"/>
    </location>
</feature>
<gene>
    <name evidence="3" type="ORF">HMPREF9140_00119</name>
</gene>
<protein>
    <recommendedName>
        <fullName evidence="5">Tetratricopeptide repeat protein</fullName>
    </recommendedName>
</protein>
<dbReference type="PATRIC" id="fig|883158.3.peg.128"/>
<keyword evidence="2" id="KW-0732">Signal</keyword>
<evidence type="ECO:0000313" key="4">
    <source>
        <dbReference type="Proteomes" id="UP000016023"/>
    </source>
</evidence>
<dbReference type="HOGENOM" id="CLU_032900_2_0_10"/>
<reference evidence="3 4" key="1">
    <citation type="submission" date="2011-12" db="EMBL/GenBank/DDBJ databases">
        <title>The Genome Sequence of Prevotella micans F0438.</title>
        <authorList>
            <consortium name="The Broad Institute Genome Sequencing Platform"/>
            <person name="Earl A."/>
            <person name="Ward D."/>
            <person name="Feldgarden M."/>
            <person name="Gevers D."/>
            <person name="Izard J."/>
            <person name="Baranova O.V."/>
            <person name="Blanton J.M."/>
            <person name="Wade W.G."/>
            <person name="Dewhirst F.E."/>
            <person name="Young S.K."/>
            <person name="Zeng Q."/>
            <person name="Gargeya S."/>
            <person name="Fitzgerald M."/>
            <person name="Haas B."/>
            <person name="Abouelleil A."/>
            <person name="Alvarado L."/>
            <person name="Arachchi H.M."/>
            <person name="Berlin A."/>
            <person name="Chapman S.B."/>
            <person name="Gearin G."/>
            <person name="Goldberg J."/>
            <person name="Griggs A."/>
            <person name="Gujja S."/>
            <person name="Hansen M."/>
            <person name="Heiman D."/>
            <person name="Howarth C."/>
            <person name="Larimer J."/>
            <person name="Lui A."/>
            <person name="MacDonald P.J.P."/>
            <person name="McCowen C."/>
            <person name="Montmayeur A."/>
            <person name="Murphy C."/>
            <person name="Neiman D."/>
            <person name="Pearson M."/>
            <person name="Priest M."/>
            <person name="Roberts A."/>
            <person name="Saif S."/>
            <person name="Shea T."/>
            <person name="Sisk P."/>
            <person name="Stolte C."/>
            <person name="Sykes S."/>
            <person name="Wortman J."/>
            <person name="Nusbaum C."/>
            <person name="Birren B."/>
        </authorList>
    </citation>
    <scope>NUCLEOTIDE SEQUENCE [LARGE SCALE GENOMIC DNA]</scope>
    <source>
        <strain evidence="3 4">F0438</strain>
    </source>
</reference>
<dbReference type="PANTHER" id="PTHR12558:SF13">
    <property type="entry name" value="CELL DIVISION CYCLE PROTEIN 27 HOMOLOG"/>
    <property type="match status" value="1"/>
</dbReference>
<evidence type="ECO:0000256" key="2">
    <source>
        <dbReference type="SAM" id="SignalP"/>
    </source>
</evidence>
<organism evidence="3 4">
    <name type="scientific">Prevotella micans F0438</name>
    <dbReference type="NCBI Taxonomy" id="883158"/>
    <lineage>
        <taxon>Bacteria</taxon>
        <taxon>Pseudomonadati</taxon>
        <taxon>Bacteroidota</taxon>
        <taxon>Bacteroidia</taxon>
        <taxon>Bacteroidales</taxon>
        <taxon>Prevotellaceae</taxon>
        <taxon>Prevotella</taxon>
    </lineage>
</organism>
<dbReference type="RefSeq" id="WP_006951027.1">
    <property type="nucleotide sequence ID" value="NZ_JH594521.1"/>
</dbReference>
<dbReference type="EMBL" id="AGWK01000001">
    <property type="protein sequence ID" value="EHO75076.1"/>
    <property type="molecule type" value="Genomic_DNA"/>
</dbReference>
<sequence length="471" mass="53079">MKTIKYLIASAMMLGLSTSVMAQDNGYKAALKPIISALEAAPDNPLAGKDLIKNYQKQYKKDEAALVALGNVFLAQHDFARATEMANLVTNNKRMNGSLAYLLLGDIAALKDSIGNAGTAATQYQLAIDLDPRNYAAYERYARVYRRVNPKLAIDKLQELRTVNPKYPVEATAAEIMLKDGKYAEAIEWYDKGNRDYFTEDNFYNYGFVCYINRKYTKAMEVVQAGLQKFPGSEYISRIGLMAAVEKEDYTDALNFAKVVFAGSGKKVSNDYVVYARALLGNKQYDEALANLNKAMEMDNNNFNILKVLAEVYFDKGDQDKALEYEQEYLAKNSKATSADWARLAQTYIAKAEKIEDTAERNSVYSKAMDVYESMIAKFPSISDWIWLNQANVANMMNDPDKVVELYIKVAAYEEAKTELDDESKSYLESVYYGLGYYNSKKGNKQLANEYYNKVLKINPDNQNAKQALGL</sequence>
<dbReference type="SUPFAM" id="SSF48452">
    <property type="entry name" value="TPR-like"/>
    <property type="match status" value="2"/>
</dbReference>
<dbReference type="InterPro" id="IPR019734">
    <property type="entry name" value="TPR_rpt"/>
</dbReference>
<dbReference type="PANTHER" id="PTHR12558">
    <property type="entry name" value="CELL DIVISION CYCLE 16,23,27"/>
    <property type="match status" value="1"/>
</dbReference>
<dbReference type="SMART" id="SM00028">
    <property type="entry name" value="TPR"/>
    <property type="match status" value="6"/>
</dbReference>
<dbReference type="PROSITE" id="PS50005">
    <property type="entry name" value="TPR"/>
    <property type="match status" value="2"/>
</dbReference>
<dbReference type="Pfam" id="PF13181">
    <property type="entry name" value="TPR_8"/>
    <property type="match status" value="1"/>
</dbReference>
<dbReference type="STRING" id="883158.HMPREF9140_00119"/>